<dbReference type="Proteomes" id="UP001153954">
    <property type="component" value="Unassembled WGS sequence"/>
</dbReference>
<dbReference type="EMBL" id="CAKOGL010000027">
    <property type="protein sequence ID" value="CAH2104659.1"/>
    <property type="molecule type" value="Genomic_DNA"/>
</dbReference>
<proteinExistence type="predicted"/>
<gene>
    <name evidence="3" type="ORF">EEDITHA_LOCUS19005</name>
</gene>
<reference evidence="3" key="1">
    <citation type="submission" date="2022-03" db="EMBL/GenBank/DDBJ databases">
        <authorList>
            <person name="Tunstrom K."/>
        </authorList>
    </citation>
    <scope>NUCLEOTIDE SEQUENCE</scope>
</reference>
<evidence type="ECO:0000256" key="1">
    <source>
        <dbReference type="SAM" id="Coils"/>
    </source>
</evidence>
<protein>
    <submittedName>
        <fullName evidence="3">Uncharacterized protein</fullName>
    </submittedName>
</protein>
<feature type="coiled-coil region" evidence="1">
    <location>
        <begin position="26"/>
        <end position="168"/>
    </location>
</feature>
<dbReference type="AlphaFoldDB" id="A0AAU9UYE6"/>
<accession>A0AAU9UYE6</accession>
<evidence type="ECO:0000256" key="2">
    <source>
        <dbReference type="SAM" id="MobiDB-lite"/>
    </source>
</evidence>
<feature type="region of interest" description="Disordered" evidence="2">
    <location>
        <begin position="276"/>
        <end position="308"/>
    </location>
</feature>
<comment type="caution">
    <text evidence="3">The sequence shown here is derived from an EMBL/GenBank/DDBJ whole genome shotgun (WGS) entry which is preliminary data.</text>
</comment>
<evidence type="ECO:0000313" key="4">
    <source>
        <dbReference type="Proteomes" id="UP001153954"/>
    </source>
</evidence>
<organism evidence="3 4">
    <name type="scientific">Euphydryas editha</name>
    <name type="common">Edith's checkerspot</name>
    <dbReference type="NCBI Taxonomy" id="104508"/>
    <lineage>
        <taxon>Eukaryota</taxon>
        <taxon>Metazoa</taxon>
        <taxon>Ecdysozoa</taxon>
        <taxon>Arthropoda</taxon>
        <taxon>Hexapoda</taxon>
        <taxon>Insecta</taxon>
        <taxon>Pterygota</taxon>
        <taxon>Neoptera</taxon>
        <taxon>Endopterygota</taxon>
        <taxon>Lepidoptera</taxon>
        <taxon>Glossata</taxon>
        <taxon>Ditrysia</taxon>
        <taxon>Papilionoidea</taxon>
        <taxon>Nymphalidae</taxon>
        <taxon>Nymphalinae</taxon>
        <taxon>Euphydryas</taxon>
    </lineage>
</organism>
<keyword evidence="4" id="KW-1185">Reference proteome</keyword>
<sequence>MGVTTKDFENFEQEFIELIGEYQTILASEKQLRDALRKEAARAEAAEAARDASERAAAETRASAAAATAGAAQAAQTLAALQEELLALKMQLDFSENQRALFEEKCTEMSNKINFLEKELLQLQPLQSAHCTLQRQYIELQERIQKATEEARSEASKLEAELHRVERCAGAGAELRERARLAAAAHARERKLAAAELKHTRHELQSAHAEIARLGIKIAELQYTLSNTKSVKKIDDTESQALVEIRAALEAERAGAAKLEKALAAALADNSTLAAQLHTNDNDTNEEKSASPDNSPINICPIDSFLAE</sequence>
<name>A0AAU9UYE6_EUPED</name>
<evidence type="ECO:0000313" key="3">
    <source>
        <dbReference type="EMBL" id="CAH2104659.1"/>
    </source>
</evidence>
<keyword evidence="1" id="KW-0175">Coiled coil</keyword>